<gene>
    <name evidence="7" type="primary">pagC</name>
    <name evidence="7" type="ORF">ERHA53_10720</name>
</gene>
<evidence type="ECO:0000313" key="8">
    <source>
        <dbReference type="Proteomes" id="UP000677515"/>
    </source>
</evidence>
<dbReference type="PANTHER" id="PTHR35892">
    <property type="entry name" value="OUTER MEMBRANE PROTEIN PAGN-RELATED"/>
    <property type="match status" value="1"/>
</dbReference>
<protein>
    <submittedName>
        <fullName evidence="7">Membrane protein</fullName>
    </submittedName>
</protein>
<evidence type="ECO:0000256" key="4">
    <source>
        <dbReference type="ARBA" id="ARBA00022729"/>
    </source>
</evidence>
<keyword evidence="8" id="KW-1185">Reference proteome</keyword>
<dbReference type="EMBL" id="AP024329">
    <property type="protein sequence ID" value="BCQ33729.1"/>
    <property type="molecule type" value="Genomic_DNA"/>
</dbReference>
<dbReference type="RefSeq" id="WP_159337509.1">
    <property type="nucleotide sequence ID" value="NZ_AP024329.1"/>
</dbReference>
<keyword evidence="2" id="KW-1134">Transmembrane beta strand</keyword>
<dbReference type="PRINTS" id="PR00316">
    <property type="entry name" value="ENTEROVIROMP"/>
</dbReference>
<evidence type="ECO:0000256" key="5">
    <source>
        <dbReference type="ARBA" id="ARBA00023136"/>
    </source>
</evidence>
<comment type="subcellular location">
    <subcellularLocation>
        <location evidence="1">Membrane</location>
        <topology evidence="1">Multi-pass membrane protein</topology>
    </subcellularLocation>
</comment>
<reference evidence="7 8" key="1">
    <citation type="submission" date="2021-01" db="EMBL/GenBank/DDBJ databases">
        <title>Complete genome sequence of Erwinia rhapontici MAFF 311153.</title>
        <authorList>
            <person name="Morohoshi T."/>
            <person name="Someya N."/>
        </authorList>
    </citation>
    <scope>NUCLEOTIDE SEQUENCE [LARGE SCALE GENOMIC DNA]</scope>
    <source>
        <strain evidence="7 8">MAFF 311153</strain>
    </source>
</reference>
<keyword evidence="3" id="KW-0812">Transmembrane</keyword>
<dbReference type="PROSITE" id="PS00695">
    <property type="entry name" value="ENT_VIR_OMP_2"/>
    <property type="match status" value="1"/>
</dbReference>
<evidence type="ECO:0000256" key="2">
    <source>
        <dbReference type="ARBA" id="ARBA00022452"/>
    </source>
</evidence>
<dbReference type="PANTHER" id="PTHR35892:SF2">
    <property type="entry name" value="OUTER MEMBRANE PROTEIN PAGN"/>
    <property type="match status" value="1"/>
</dbReference>
<dbReference type="Proteomes" id="UP000677515">
    <property type="component" value="Chromosome"/>
</dbReference>
<dbReference type="SUPFAM" id="SSF56925">
    <property type="entry name" value="OMPA-like"/>
    <property type="match status" value="1"/>
</dbReference>
<feature type="chain" id="PRO_5046888811" evidence="6">
    <location>
        <begin position="18"/>
        <end position="200"/>
    </location>
</feature>
<name>A0ABN6DG69_ERWRD</name>
<dbReference type="Pfam" id="PF06316">
    <property type="entry name" value="Ail_Lom"/>
    <property type="match status" value="1"/>
</dbReference>
<keyword evidence="5" id="KW-0472">Membrane</keyword>
<evidence type="ECO:0000256" key="3">
    <source>
        <dbReference type="ARBA" id="ARBA00022692"/>
    </source>
</evidence>
<dbReference type="Gene3D" id="2.40.160.20">
    <property type="match status" value="1"/>
</dbReference>
<organism evidence="7 8">
    <name type="scientific">Erwinia rhapontici</name>
    <name type="common">Pectobacterium rhapontici</name>
    <dbReference type="NCBI Taxonomy" id="55212"/>
    <lineage>
        <taxon>Bacteria</taxon>
        <taxon>Pseudomonadati</taxon>
        <taxon>Pseudomonadota</taxon>
        <taxon>Gammaproteobacteria</taxon>
        <taxon>Enterobacterales</taxon>
        <taxon>Erwiniaceae</taxon>
        <taxon>Erwinia</taxon>
    </lineage>
</organism>
<sequence>MKKTMTVLLFFPLLAGAEDVVASTTQKPLQQAYPPESFSGRHTFTLGYTESHISHFKAMKGVNAKYRYEIPELPLSAMVSFSGMSGRGSQSVGGSDAREVKHHRVRYYSLMVGPAWRATSWASLYLLGGAGWESSSNQTDYHNPGGDSTGRYKIFDARFAWGAGVQFNLIDNVAVDVGYQAGHVQKTSSNGFNVGIGYRF</sequence>
<accession>A0ABN6DG69</accession>
<feature type="signal peptide" evidence="6">
    <location>
        <begin position="1"/>
        <end position="17"/>
    </location>
</feature>
<proteinExistence type="predicted"/>
<evidence type="ECO:0000313" key="7">
    <source>
        <dbReference type="EMBL" id="BCQ33729.1"/>
    </source>
</evidence>
<evidence type="ECO:0000256" key="6">
    <source>
        <dbReference type="SAM" id="SignalP"/>
    </source>
</evidence>
<dbReference type="InterPro" id="IPR000758">
    <property type="entry name" value="Enterovir_OMP"/>
</dbReference>
<dbReference type="InterPro" id="IPR051723">
    <property type="entry name" value="Bact_OM_Invasion-Related"/>
</dbReference>
<keyword evidence="4 6" id="KW-0732">Signal</keyword>
<dbReference type="InterPro" id="IPR011250">
    <property type="entry name" value="OMP/PagP_B-barrel"/>
</dbReference>
<dbReference type="GeneID" id="99865363"/>
<evidence type="ECO:0000256" key="1">
    <source>
        <dbReference type="ARBA" id="ARBA00004141"/>
    </source>
</evidence>